<keyword evidence="3" id="KW-1185">Reference proteome</keyword>
<sequence length="104" mass="11100">MPTPPTFTTGEKVLYALDSTLTQYTSAVVVDVHYDDSPPYYTISYMKQVSEGGVGVGESGGGGRNSRPKAGGTSLGPGAQVRETNKTRMVKSEKQTTAARLKKR</sequence>
<protein>
    <submittedName>
        <fullName evidence="2">Uncharacterized protein</fullName>
    </submittedName>
</protein>
<organism evidence="2 3">
    <name type="scientific">Triparma retinervis</name>
    <dbReference type="NCBI Taxonomy" id="2557542"/>
    <lineage>
        <taxon>Eukaryota</taxon>
        <taxon>Sar</taxon>
        <taxon>Stramenopiles</taxon>
        <taxon>Ochrophyta</taxon>
        <taxon>Bolidophyceae</taxon>
        <taxon>Parmales</taxon>
        <taxon>Triparmaceae</taxon>
        <taxon>Triparma</taxon>
    </lineage>
</organism>
<dbReference type="EMBL" id="BRXZ01005372">
    <property type="protein sequence ID" value="GMH64896.1"/>
    <property type="molecule type" value="Genomic_DNA"/>
</dbReference>
<reference evidence="2" key="1">
    <citation type="submission" date="2022-07" db="EMBL/GenBank/DDBJ databases">
        <title>Genome analysis of Parmales, a sister group of diatoms, reveals the evolutionary specialization of diatoms from phago-mixotrophs to photoautotrophs.</title>
        <authorList>
            <person name="Ban H."/>
            <person name="Sato S."/>
            <person name="Yoshikawa S."/>
            <person name="Kazumasa Y."/>
            <person name="Nakamura Y."/>
            <person name="Ichinomiya M."/>
            <person name="Saitoh K."/>
            <person name="Sato N."/>
            <person name="Blanc-Mathieu R."/>
            <person name="Endo H."/>
            <person name="Kuwata A."/>
            <person name="Ogata H."/>
        </authorList>
    </citation>
    <scope>NUCLEOTIDE SEQUENCE</scope>
</reference>
<accession>A0A9W7A332</accession>
<comment type="caution">
    <text evidence="2">The sequence shown here is derived from an EMBL/GenBank/DDBJ whole genome shotgun (WGS) entry which is preliminary data.</text>
</comment>
<feature type="compositionally biased region" description="Gly residues" evidence="1">
    <location>
        <begin position="53"/>
        <end position="64"/>
    </location>
</feature>
<proteinExistence type="predicted"/>
<evidence type="ECO:0000313" key="2">
    <source>
        <dbReference type="EMBL" id="GMH64896.1"/>
    </source>
</evidence>
<dbReference type="AlphaFoldDB" id="A0A9W7A332"/>
<feature type="region of interest" description="Disordered" evidence="1">
    <location>
        <begin position="53"/>
        <end position="104"/>
    </location>
</feature>
<gene>
    <name evidence="2" type="ORF">TrRE_jg4132</name>
</gene>
<evidence type="ECO:0000256" key="1">
    <source>
        <dbReference type="SAM" id="MobiDB-lite"/>
    </source>
</evidence>
<evidence type="ECO:0000313" key="3">
    <source>
        <dbReference type="Proteomes" id="UP001165082"/>
    </source>
</evidence>
<feature type="compositionally biased region" description="Basic and acidic residues" evidence="1">
    <location>
        <begin position="83"/>
        <end position="94"/>
    </location>
</feature>
<dbReference type="Proteomes" id="UP001165082">
    <property type="component" value="Unassembled WGS sequence"/>
</dbReference>
<name>A0A9W7A332_9STRA</name>